<sequence length="738" mass="84090">MDYTAEDEVIIKEKWDDLLLSCTKICKNDEDWNFIKRAFFLAKEAHQGVRRRSGEPYLLHPIAVAKIVIEEIGLGVKSVVAALLHDVVEDTEYTVEDMERIFGPKIASMVDGLTKMSGVFNAETSEQAEYFRKVLLTLSDDVRVILIKIADRLHNMRTLGAMPMNKQIKITGETIYLFAPLAYRLGLYSIKSELEDLCMKYRFPQQYAEITQKLNETEASRQEFISKFNAPIIAGLNRDNINYEISGRVKSVYSIWSKMQRKQIPFEEIYDLFAIRIVFKPLPFPSEKTQCWQVYSTITDIYTPKPDRLRDWISMPKANGYEALHSTVMGPDGVWVEVQIRTQRMEDIAERGFAAHWKYKHATISQDEDEFDKWLKQIRSALNSPTENAVDFLDNFKLSLYTSEIVVFTPKGEARKMPFGATALDFAYDIHSKIGNSAISAKINHKLEPITTQINSGDQIEIITADNARPKPEWLEIVTTAKAKQSIKSFLKRERQNNIERGMHMLDEKMKSLNIKLSGRVLRKIVPIYESNNKEELYSKIGAGIVNLDNLEKVLKVNSKSKILKFWTLFINKKEEEDGDDTAAPGETAPEKEPAAEPQFEIAECCKPIPGDKVVGYRDPATGNIIVHKANCDELDRLAAQFGKNIVKDEIKWSQHKAMSYLVTIELRGIDRMGILLDLAKVVSGDFSINIREVGIHSHDGIFEGSISLYVKDAEGLHDVMDKLRKIKGIESVKRTLS</sequence>
<dbReference type="eggNOG" id="COG0317">
    <property type="taxonomic scope" value="Bacteria"/>
</dbReference>
<gene>
    <name evidence="4" type="ORF">B5G41_13185</name>
</gene>
<dbReference type="InterPro" id="IPR004095">
    <property type="entry name" value="TGS"/>
</dbReference>
<dbReference type="InterPro" id="IPR033655">
    <property type="entry name" value="TGS_RelA/SpoT"/>
</dbReference>
<dbReference type="EMBL" id="NFHB01000010">
    <property type="protein sequence ID" value="OUN02021.1"/>
    <property type="molecule type" value="Genomic_DNA"/>
</dbReference>
<dbReference type="Proteomes" id="UP000195772">
    <property type="component" value="Unassembled WGS sequence"/>
</dbReference>
<keyword evidence="4" id="KW-0418">Kinase</keyword>
<dbReference type="InterPro" id="IPR003607">
    <property type="entry name" value="HD/PDEase_dom"/>
</dbReference>
<dbReference type="InterPro" id="IPR007685">
    <property type="entry name" value="RelA_SpoT"/>
</dbReference>
<dbReference type="SUPFAM" id="SSF81271">
    <property type="entry name" value="TGS-like"/>
    <property type="match status" value="1"/>
</dbReference>
<dbReference type="SMART" id="SM00471">
    <property type="entry name" value="HDc"/>
    <property type="match status" value="1"/>
</dbReference>
<dbReference type="GO" id="GO:0005886">
    <property type="term" value="C:plasma membrane"/>
    <property type="evidence" value="ECO:0007669"/>
    <property type="project" value="TreeGrafter"/>
</dbReference>
<keyword evidence="4" id="KW-0808">Transferase</keyword>
<comment type="caution">
    <text evidence="4">The sequence shown here is derived from an EMBL/GenBank/DDBJ whole genome shotgun (WGS) entry which is preliminary data.</text>
</comment>
<dbReference type="SUPFAM" id="SSF55021">
    <property type="entry name" value="ACT-like"/>
    <property type="match status" value="1"/>
</dbReference>
<dbReference type="Pfam" id="PF13291">
    <property type="entry name" value="ACT_4"/>
    <property type="match status" value="1"/>
</dbReference>
<comment type="similarity">
    <text evidence="1">Belongs to the relA/spoT family.</text>
</comment>
<dbReference type="PROSITE" id="PS51880">
    <property type="entry name" value="TGS"/>
    <property type="match status" value="1"/>
</dbReference>
<dbReference type="GO" id="GO:0016301">
    <property type="term" value="F:kinase activity"/>
    <property type="evidence" value="ECO:0007669"/>
    <property type="project" value="UniProtKB-KW"/>
</dbReference>
<proteinExistence type="inferred from homology"/>
<accession>A0A1Y3QQP9</accession>
<dbReference type="InterPro" id="IPR012676">
    <property type="entry name" value="TGS-like"/>
</dbReference>
<evidence type="ECO:0000313" key="5">
    <source>
        <dbReference type="Proteomes" id="UP000195772"/>
    </source>
</evidence>
<feature type="domain" description="TGS" evidence="3">
    <location>
        <begin position="403"/>
        <end position="464"/>
    </location>
</feature>
<evidence type="ECO:0000256" key="1">
    <source>
        <dbReference type="RuleBase" id="RU003847"/>
    </source>
</evidence>
<feature type="region of interest" description="Disordered" evidence="2">
    <location>
        <begin position="577"/>
        <end position="597"/>
    </location>
</feature>
<dbReference type="SUPFAM" id="SSF81301">
    <property type="entry name" value="Nucleotidyltransferase"/>
    <property type="match status" value="1"/>
</dbReference>
<dbReference type="InterPro" id="IPR012675">
    <property type="entry name" value="Beta-grasp_dom_sf"/>
</dbReference>
<protein>
    <submittedName>
        <fullName evidence="4">GTP pyrophosphokinase</fullName>
    </submittedName>
</protein>
<organism evidence="4 5">
    <name type="scientific">Alistipes onderdonkii</name>
    <dbReference type="NCBI Taxonomy" id="328813"/>
    <lineage>
        <taxon>Bacteria</taxon>
        <taxon>Pseudomonadati</taxon>
        <taxon>Bacteroidota</taxon>
        <taxon>Bacteroidia</taxon>
        <taxon>Bacteroidales</taxon>
        <taxon>Rikenellaceae</taxon>
        <taxon>Alistipes</taxon>
    </lineage>
</organism>
<dbReference type="SUPFAM" id="SSF109604">
    <property type="entry name" value="HD-domain/PDEase-like"/>
    <property type="match status" value="1"/>
</dbReference>
<dbReference type="InterPro" id="IPR002912">
    <property type="entry name" value="ACT_dom"/>
</dbReference>
<evidence type="ECO:0000259" key="3">
    <source>
        <dbReference type="PROSITE" id="PS51880"/>
    </source>
</evidence>
<dbReference type="Gene3D" id="3.10.20.30">
    <property type="match status" value="1"/>
</dbReference>
<dbReference type="InterPro" id="IPR043519">
    <property type="entry name" value="NT_sf"/>
</dbReference>
<dbReference type="InterPro" id="IPR004811">
    <property type="entry name" value="RelA/Spo_fam"/>
</dbReference>
<dbReference type="Gene3D" id="3.30.460.10">
    <property type="entry name" value="Beta Polymerase, domain 2"/>
    <property type="match status" value="1"/>
</dbReference>
<dbReference type="CDD" id="cd05399">
    <property type="entry name" value="NT_Rel-Spo_like"/>
    <property type="match status" value="1"/>
</dbReference>
<dbReference type="NCBIfam" id="TIGR00691">
    <property type="entry name" value="spoT_relA"/>
    <property type="match status" value="1"/>
</dbReference>
<dbReference type="PANTHER" id="PTHR21262">
    <property type="entry name" value="GUANOSINE-3',5'-BIS DIPHOSPHATE 3'-PYROPHOSPHOHYDROLASE"/>
    <property type="match status" value="1"/>
</dbReference>
<dbReference type="CDD" id="cd00077">
    <property type="entry name" value="HDc"/>
    <property type="match status" value="1"/>
</dbReference>
<evidence type="ECO:0000313" key="4">
    <source>
        <dbReference type="EMBL" id="OUN02021.1"/>
    </source>
</evidence>
<dbReference type="PANTHER" id="PTHR21262:SF31">
    <property type="entry name" value="GTP PYROPHOSPHOKINASE"/>
    <property type="match status" value="1"/>
</dbReference>
<dbReference type="InterPro" id="IPR045865">
    <property type="entry name" value="ACT-like_dom_sf"/>
</dbReference>
<dbReference type="CDD" id="cd01668">
    <property type="entry name" value="TGS_RSH"/>
    <property type="match status" value="1"/>
</dbReference>
<dbReference type="GO" id="GO:0015969">
    <property type="term" value="P:guanosine tetraphosphate metabolic process"/>
    <property type="evidence" value="ECO:0007669"/>
    <property type="project" value="InterPro"/>
</dbReference>
<reference evidence="5" key="1">
    <citation type="submission" date="2017-04" db="EMBL/GenBank/DDBJ databases">
        <title>Function of individual gut microbiota members based on whole genome sequencing of pure cultures obtained from chicken caecum.</title>
        <authorList>
            <person name="Medvecky M."/>
            <person name="Cejkova D."/>
            <person name="Polansky O."/>
            <person name="Karasova D."/>
            <person name="Kubasova T."/>
            <person name="Cizek A."/>
            <person name="Rychlik I."/>
        </authorList>
    </citation>
    <scope>NUCLEOTIDE SEQUENCE [LARGE SCALE GENOMIC DNA]</scope>
    <source>
        <strain evidence="5">An90</strain>
    </source>
</reference>
<dbReference type="RefSeq" id="WP_087403369.1">
    <property type="nucleotide sequence ID" value="NZ_NFHB01000010.1"/>
</dbReference>
<dbReference type="SMART" id="SM00954">
    <property type="entry name" value="RelA_SpoT"/>
    <property type="match status" value="1"/>
</dbReference>
<dbReference type="FunFam" id="3.10.20.30:FF:000002">
    <property type="entry name" value="GTP pyrophosphokinase (RelA/SpoT)"/>
    <property type="match status" value="1"/>
</dbReference>
<dbReference type="Gene3D" id="3.30.70.260">
    <property type="match status" value="1"/>
</dbReference>
<dbReference type="Gene3D" id="1.10.3210.10">
    <property type="entry name" value="Hypothetical protein af1432"/>
    <property type="match status" value="1"/>
</dbReference>
<dbReference type="AlphaFoldDB" id="A0A1Y3QQP9"/>
<dbReference type="Pfam" id="PF02824">
    <property type="entry name" value="TGS"/>
    <property type="match status" value="1"/>
</dbReference>
<dbReference type="Pfam" id="PF04607">
    <property type="entry name" value="RelA_SpoT"/>
    <property type="match status" value="1"/>
</dbReference>
<dbReference type="OrthoDB" id="9805041at2"/>
<evidence type="ECO:0000256" key="2">
    <source>
        <dbReference type="SAM" id="MobiDB-lite"/>
    </source>
</evidence>
<dbReference type="Pfam" id="PF13328">
    <property type="entry name" value="HD_4"/>
    <property type="match status" value="1"/>
</dbReference>
<comment type="function">
    <text evidence="1">In eubacteria ppGpp (guanosine 3'-diphosphate 5'-diphosphate) is a mediator of the stringent response that coordinates a variety of cellular activities in response to changes in nutritional abundance.</text>
</comment>
<name>A0A1Y3QQP9_9BACT</name>
<dbReference type="CDD" id="cd04876">
    <property type="entry name" value="ACT_RelA-SpoT"/>
    <property type="match status" value="1"/>
</dbReference>
<dbReference type="FunFam" id="1.10.3210.10:FF:000001">
    <property type="entry name" value="GTP pyrophosphokinase RelA"/>
    <property type="match status" value="1"/>
</dbReference>